<feature type="domain" description="AMP-dependent synthetase/ligase" evidence="2">
    <location>
        <begin position="24"/>
        <end position="258"/>
    </location>
</feature>
<dbReference type="RefSeq" id="XP_015408079.1">
    <property type="nucleotide sequence ID" value="XM_015550346.1"/>
</dbReference>
<gene>
    <name evidence="3" type="ORF">ANOM_005089</name>
</gene>
<dbReference type="Proteomes" id="UP000037505">
    <property type="component" value="Unassembled WGS sequence"/>
</dbReference>
<dbReference type="EMBL" id="JNOM01000090">
    <property type="protein sequence ID" value="KNG87156.1"/>
    <property type="molecule type" value="Genomic_DNA"/>
</dbReference>
<sequence length="258" mass="28263">MVFEHPNLQVPPNCGRRLMPAVLDEVAESDPQRVFVSVPKSSNLADGFKDIPYGTFAKAVNKCAWYLREQLGEDSIPKTILYMGPLDVRYLVIILAAAKAGHMAFFSSLRNSLEAHLSLLDKCGCDTVLVPSRAPAILSQIFAARPMEQIAAPEVDFFFEDLDQVPPIPFTLTWEEAKTKPFCVLHTSGSTGIPKPVFVTYGTFASNDAHQLIPSLGGKPTLINYLSGQRLFLALPVFHAACLTFTLVFNIFGGVTCV</sequence>
<dbReference type="SUPFAM" id="SSF56801">
    <property type="entry name" value="Acetyl-CoA synthetase-like"/>
    <property type="match status" value="1"/>
</dbReference>
<name>A0A0L1J5Q5_ASPN3</name>
<comment type="caution">
    <text evidence="3">The sequence shown here is derived from an EMBL/GenBank/DDBJ whole genome shotgun (WGS) entry which is preliminary data.</text>
</comment>
<evidence type="ECO:0000313" key="3">
    <source>
        <dbReference type="EMBL" id="KNG87156.1"/>
    </source>
</evidence>
<dbReference type="GO" id="GO:0006631">
    <property type="term" value="P:fatty acid metabolic process"/>
    <property type="evidence" value="ECO:0007669"/>
    <property type="project" value="TreeGrafter"/>
</dbReference>
<keyword evidence="1" id="KW-0472">Membrane</keyword>
<dbReference type="InterPro" id="IPR042099">
    <property type="entry name" value="ANL_N_sf"/>
</dbReference>
<evidence type="ECO:0000259" key="2">
    <source>
        <dbReference type="Pfam" id="PF00501"/>
    </source>
</evidence>
<organism evidence="3 4">
    <name type="scientific">Aspergillus nomiae NRRL (strain ATCC 15546 / NRRL 13137 / CBS 260.88 / M93)</name>
    <dbReference type="NCBI Taxonomy" id="1509407"/>
    <lineage>
        <taxon>Eukaryota</taxon>
        <taxon>Fungi</taxon>
        <taxon>Dikarya</taxon>
        <taxon>Ascomycota</taxon>
        <taxon>Pezizomycotina</taxon>
        <taxon>Eurotiomycetes</taxon>
        <taxon>Eurotiomycetidae</taxon>
        <taxon>Eurotiales</taxon>
        <taxon>Aspergillaceae</taxon>
        <taxon>Aspergillus</taxon>
        <taxon>Aspergillus subgen. Circumdati</taxon>
    </lineage>
</organism>
<dbReference type="InterPro" id="IPR000873">
    <property type="entry name" value="AMP-dep_synth/lig_dom"/>
</dbReference>
<dbReference type="PANTHER" id="PTHR43201">
    <property type="entry name" value="ACYL-COA SYNTHETASE"/>
    <property type="match status" value="1"/>
</dbReference>
<reference evidence="3 4" key="1">
    <citation type="submission" date="2014-06" db="EMBL/GenBank/DDBJ databases">
        <title>The Genome of the Aflatoxigenic Filamentous Fungus Aspergillus nomius.</title>
        <authorList>
            <person name="Moore M.G."/>
            <person name="Shannon B.M."/>
            <person name="Brian M.M."/>
        </authorList>
    </citation>
    <scope>NUCLEOTIDE SEQUENCE [LARGE SCALE GENOMIC DNA]</scope>
    <source>
        <strain evidence="3 4">NRRL 13137</strain>
    </source>
</reference>
<evidence type="ECO:0000313" key="4">
    <source>
        <dbReference type="Proteomes" id="UP000037505"/>
    </source>
</evidence>
<feature type="transmembrane region" description="Helical" evidence="1">
    <location>
        <begin position="231"/>
        <end position="252"/>
    </location>
</feature>
<dbReference type="InterPro" id="IPR020845">
    <property type="entry name" value="AMP-binding_CS"/>
</dbReference>
<dbReference type="GeneID" id="26806893"/>
<dbReference type="AlphaFoldDB" id="A0A0L1J5Q5"/>
<keyword evidence="1" id="KW-1133">Transmembrane helix</keyword>
<dbReference type="PROSITE" id="PS00455">
    <property type="entry name" value="AMP_BINDING"/>
    <property type="match status" value="1"/>
</dbReference>
<dbReference type="Pfam" id="PF00501">
    <property type="entry name" value="AMP-binding"/>
    <property type="match status" value="1"/>
</dbReference>
<feature type="non-terminal residue" evidence="3">
    <location>
        <position position="258"/>
    </location>
</feature>
<dbReference type="STRING" id="1509407.A0A0L1J5Q5"/>
<evidence type="ECO:0000256" key="1">
    <source>
        <dbReference type="SAM" id="Phobius"/>
    </source>
</evidence>
<dbReference type="Gene3D" id="3.40.50.12780">
    <property type="entry name" value="N-terminal domain of ligase-like"/>
    <property type="match status" value="1"/>
</dbReference>
<dbReference type="GO" id="GO:0031956">
    <property type="term" value="F:medium-chain fatty acid-CoA ligase activity"/>
    <property type="evidence" value="ECO:0007669"/>
    <property type="project" value="TreeGrafter"/>
</dbReference>
<proteinExistence type="predicted"/>
<accession>A0A0L1J5Q5</accession>
<keyword evidence="1" id="KW-0812">Transmembrane</keyword>
<protein>
    <recommendedName>
        <fullName evidence="2">AMP-dependent synthetase/ligase domain-containing protein</fullName>
    </recommendedName>
</protein>
<keyword evidence="4" id="KW-1185">Reference proteome</keyword>
<dbReference type="PANTHER" id="PTHR43201:SF3">
    <property type="entry name" value="ENZYME, PUTATIVE (JCVI)-RELATED"/>
    <property type="match status" value="1"/>
</dbReference>